<dbReference type="SUPFAM" id="SSF56719">
    <property type="entry name" value="Type II DNA topoisomerase"/>
    <property type="match status" value="1"/>
</dbReference>
<dbReference type="Pfam" id="PF03989">
    <property type="entry name" value="DNA_gyraseA_C"/>
    <property type="match status" value="6"/>
</dbReference>
<dbReference type="AlphaFoldDB" id="A0A1Z5HVS0"/>
<gene>
    <name evidence="9" type="primary">gyrA</name>
    <name evidence="13" type="ORF">KKC1_27710</name>
</gene>
<dbReference type="Proteomes" id="UP000197032">
    <property type="component" value="Unassembled WGS sequence"/>
</dbReference>
<dbReference type="GO" id="GO:0003677">
    <property type="term" value="F:DNA binding"/>
    <property type="evidence" value="ECO:0007669"/>
    <property type="project" value="UniProtKB-UniRule"/>
</dbReference>
<dbReference type="InterPro" id="IPR013757">
    <property type="entry name" value="Topo_IIA_A_a_sf"/>
</dbReference>
<dbReference type="SMART" id="SM00434">
    <property type="entry name" value="TOP4c"/>
    <property type="match status" value="1"/>
</dbReference>
<accession>A0A1Z5HVS0</accession>
<name>A0A1Z5HVS0_9FIRM</name>
<sequence length="813" mass="91898">MAELSANRVISINIEEEMKKSYIDYAMSVIVGRALPDVRDGLKPVHRRILYAMYEAGMTPDKPHKKSARVVGDVLARYHPHGDAAVYDTLVRLAQDFSTRYPLIDGHGNFGSIDGDSAAAMRYTEARMSKIAMEMLRDINKETVDFVPNYDETLKEPVILPAKVPNLLINGSSGIAVGMATNIPPHNLAEVIDGLVMLIDAPETSVDELMKKVKGPDFPTGGIIVGRQGIKEAYTTGRGTIKVRAKAKIEHGENGKSQIIITEIPYQVNKAKLIEKIAHLAREKKIDGIADLRDESDRTGLRIVIELRRDSNPRVLLNQLYKHTQMQETFGIIMLALVDGEPKVLNLKQIMEHYLDHQKEVITRRSRYELRKAEERAHIVEGLRTALNHLDAVIKTIRQSPNAEEAKVRLMNNFKLSDKQAQAILDMRLQRLTALERQKLEEEYKELIKQIAYYTELLANERMIMNVVKEELLQIKEKYADPRRTQITLEEETLDIEDLIADEDMVITITHRGYIKRLPLATYRSQRRGGRGITALTTREEDFVEHLFVTTTHHYLLFFTNKGKVYRLKVYEIPEAGRQAKGTAIVNLLNLQPEEWITAVIPIKDFEQEGYLFMATKKGIVKKTSLQEYASSRRDGIIALTLEENDELIGVKLTNGEEEILLGTSQGMVIRFAEDEVRAMGRTARGVRGITLMPEDTVVSMDCIRDGQDLMVITEKGFGKRTPLKDYRVQGRGGKGIITLKRTPRNGALVAIRVVREEDELMMITAEGNIIRMAVKDIPRMGRITQGVTLMRLADDDKVVAMAKVVARDNGDE</sequence>
<dbReference type="NCBIfam" id="NF004043">
    <property type="entry name" value="PRK05560.1"/>
    <property type="match status" value="1"/>
</dbReference>
<organism evidence="13 14">
    <name type="scientific">Calderihabitans maritimus</name>
    <dbReference type="NCBI Taxonomy" id="1246530"/>
    <lineage>
        <taxon>Bacteria</taxon>
        <taxon>Bacillati</taxon>
        <taxon>Bacillota</taxon>
        <taxon>Clostridia</taxon>
        <taxon>Neomoorellales</taxon>
        <taxon>Calderihabitantaceae</taxon>
        <taxon>Calderihabitans</taxon>
    </lineage>
</organism>
<dbReference type="InterPro" id="IPR002205">
    <property type="entry name" value="Topo_IIA_dom_A"/>
</dbReference>
<dbReference type="GO" id="GO:0034335">
    <property type="term" value="F:DNA negative supercoiling activity"/>
    <property type="evidence" value="ECO:0007669"/>
    <property type="project" value="UniProtKB-ARBA"/>
</dbReference>
<keyword evidence="5 9" id="KW-0067">ATP-binding</keyword>
<dbReference type="OrthoDB" id="9806486at2"/>
<dbReference type="Pfam" id="PF00521">
    <property type="entry name" value="DNA_topoisoIV"/>
    <property type="match status" value="1"/>
</dbReference>
<dbReference type="Gene3D" id="2.120.10.90">
    <property type="entry name" value="DNA gyrase/topoisomerase IV, subunit A, C-terminal"/>
    <property type="match status" value="1"/>
</dbReference>
<dbReference type="InterPro" id="IPR006691">
    <property type="entry name" value="GyrA/parC_rep"/>
</dbReference>
<dbReference type="InterPro" id="IPR035516">
    <property type="entry name" value="Gyrase/topoIV_suA_C"/>
</dbReference>
<evidence type="ECO:0000256" key="3">
    <source>
        <dbReference type="ARBA" id="ARBA00022490"/>
    </source>
</evidence>
<evidence type="ECO:0000256" key="9">
    <source>
        <dbReference type="HAMAP-Rule" id="MF_01897"/>
    </source>
</evidence>
<dbReference type="FunFam" id="2.120.10.90:FF:000004">
    <property type="entry name" value="DNA gyrase subunit A"/>
    <property type="match status" value="1"/>
</dbReference>
<evidence type="ECO:0000256" key="11">
    <source>
        <dbReference type="SAM" id="Coils"/>
    </source>
</evidence>
<reference evidence="14" key="1">
    <citation type="journal article" date="2017" name="Appl. Environ. Microbiol.">
        <title>Genomic analysis of Calderihabitans maritimus KKC1, a thermophilic hydrogenogenic carboxydotrophic bacterium isolated from marine sediment.</title>
        <authorList>
            <person name="Omae K."/>
            <person name="Yoneda Y."/>
            <person name="Fukuyama Y."/>
            <person name="Yoshida T."/>
            <person name="Sako Y."/>
        </authorList>
    </citation>
    <scope>NUCLEOTIDE SEQUENCE [LARGE SCALE GENOMIC DNA]</scope>
    <source>
        <strain evidence="14">KKC1</strain>
    </source>
</reference>
<evidence type="ECO:0000256" key="6">
    <source>
        <dbReference type="ARBA" id="ARBA00023029"/>
    </source>
</evidence>
<evidence type="ECO:0000256" key="1">
    <source>
        <dbReference type="ARBA" id="ARBA00000185"/>
    </source>
</evidence>
<dbReference type="InterPro" id="IPR005743">
    <property type="entry name" value="GyrA"/>
</dbReference>
<comment type="subunit">
    <text evidence="9">Heterotetramer, composed of two GyrA and two GyrB chains. In the heterotetramer, GyrA contains the active site tyrosine that forms a transient covalent intermediate with DNA, while GyrB binds cofactors and catalyzes ATP hydrolysis.</text>
</comment>
<comment type="function">
    <text evidence="9">A type II topoisomerase that negatively supercoils closed circular double-stranded (ds) DNA in an ATP-dependent manner to modulate DNA topology and maintain chromosomes in an underwound state. Negative supercoiling favors strand separation, and DNA replication, transcription, recombination and repair, all of which involve strand separation. Also able to catalyze the interconversion of other topological isomers of dsDNA rings, including catenanes and knotted rings. Type II topoisomerases break and join 2 DNA strands simultaneously in an ATP-dependent manner.</text>
</comment>
<comment type="similarity">
    <text evidence="2 9">Belongs to the type II topoisomerase GyrA/ParC subunit family.</text>
</comment>
<keyword evidence="3 9" id="KW-0963">Cytoplasm</keyword>
<dbReference type="EC" id="5.6.2.2" evidence="9"/>
<dbReference type="FunFam" id="1.10.268.10:FF:000001">
    <property type="entry name" value="DNA gyrase subunit A"/>
    <property type="match status" value="1"/>
</dbReference>
<evidence type="ECO:0000259" key="12">
    <source>
        <dbReference type="PROSITE" id="PS52040"/>
    </source>
</evidence>
<evidence type="ECO:0000256" key="2">
    <source>
        <dbReference type="ARBA" id="ARBA00008263"/>
    </source>
</evidence>
<dbReference type="PANTHER" id="PTHR43493:SF5">
    <property type="entry name" value="DNA GYRASE SUBUNIT A, CHLOROPLASTIC_MITOCHONDRIAL"/>
    <property type="match status" value="1"/>
</dbReference>
<proteinExistence type="inferred from homology"/>
<dbReference type="FunFam" id="3.30.1360.40:FF:000002">
    <property type="entry name" value="DNA gyrase subunit A"/>
    <property type="match status" value="1"/>
</dbReference>
<keyword evidence="4 9" id="KW-0547">Nucleotide-binding</keyword>
<evidence type="ECO:0000313" key="14">
    <source>
        <dbReference type="Proteomes" id="UP000197032"/>
    </source>
</evidence>
<dbReference type="PANTHER" id="PTHR43493">
    <property type="entry name" value="DNA GYRASE/TOPOISOMERASE SUBUNIT A"/>
    <property type="match status" value="1"/>
</dbReference>
<evidence type="ECO:0000256" key="10">
    <source>
        <dbReference type="PROSITE-ProRule" id="PRU01384"/>
    </source>
</evidence>
<dbReference type="GO" id="GO:0005524">
    <property type="term" value="F:ATP binding"/>
    <property type="evidence" value="ECO:0007669"/>
    <property type="project" value="UniProtKB-UniRule"/>
</dbReference>
<dbReference type="GO" id="GO:0006261">
    <property type="term" value="P:DNA-templated DNA replication"/>
    <property type="evidence" value="ECO:0007669"/>
    <property type="project" value="UniProtKB-UniRule"/>
</dbReference>
<comment type="subcellular location">
    <subcellularLocation>
        <location evidence="9">Cytoplasm</location>
    </subcellularLocation>
</comment>
<dbReference type="Gene3D" id="1.10.268.10">
    <property type="entry name" value="Topoisomerase, domain 3"/>
    <property type="match status" value="1"/>
</dbReference>
<evidence type="ECO:0000256" key="4">
    <source>
        <dbReference type="ARBA" id="ARBA00022741"/>
    </source>
</evidence>
<dbReference type="CDD" id="cd00187">
    <property type="entry name" value="TOP4c"/>
    <property type="match status" value="1"/>
</dbReference>
<dbReference type="GO" id="GO:0005737">
    <property type="term" value="C:cytoplasm"/>
    <property type="evidence" value="ECO:0007669"/>
    <property type="project" value="UniProtKB-SubCell"/>
</dbReference>
<comment type="catalytic activity">
    <reaction evidence="1 9 10">
        <text>ATP-dependent breakage, passage and rejoining of double-stranded DNA.</text>
        <dbReference type="EC" id="5.6.2.2"/>
    </reaction>
</comment>
<evidence type="ECO:0000256" key="5">
    <source>
        <dbReference type="ARBA" id="ARBA00022840"/>
    </source>
</evidence>
<evidence type="ECO:0000256" key="8">
    <source>
        <dbReference type="ARBA" id="ARBA00023235"/>
    </source>
</evidence>
<dbReference type="SUPFAM" id="SSF101904">
    <property type="entry name" value="GyrA/ParC C-terminal domain-like"/>
    <property type="match status" value="1"/>
</dbReference>
<feature type="coiled-coil region" evidence="11">
    <location>
        <begin position="430"/>
        <end position="457"/>
    </location>
</feature>
<dbReference type="Gene3D" id="3.30.1360.40">
    <property type="match status" value="1"/>
</dbReference>
<dbReference type="RefSeq" id="WP_088554733.1">
    <property type="nucleotide sequence ID" value="NZ_BDGJ01000168.1"/>
</dbReference>
<dbReference type="GO" id="GO:0009330">
    <property type="term" value="C:DNA topoisomerase type II (double strand cut, ATP-hydrolyzing) complex"/>
    <property type="evidence" value="ECO:0007669"/>
    <property type="project" value="TreeGrafter"/>
</dbReference>
<evidence type="ECO:0000313" key="13">
    <source>
        <dbReference type="EMBL" id="GAW93643.1"/>
    </source>
</evidence>
<dbReference type="GO" id="GO:0005694">
    <property type="term" value="C:chromosome"/>
    <property type="evidence" value="ECO:0007669"/>
    <property type="project" value="InterPro"/>
</dbReference>
<keyword evidence="6 9" id="KW-0799">Topoisomerase</keyword>
<dbReference type="Gene3D" id="3.90.199.10">
    <property type="entry name" value="Topoisomerase II, domain 5"/>
    <property type="match status" value="1"/>
</dbReference>
<dbReference type="InterPro" id="IPR050220">
    <property type="entry name" value="Type_II_DNA_Topoisomerases"/>
</dbReference>
<dbReference type="NCBIfam" id="TIGR01063">
    <property type="entry name" value="gyrA"/>
    <property type="match status" value="1"/>
</dbReference>
<dbReference type="EMBL" id="BDGJ01000168">
    <property type="protein sequence ID" value="GAW93643.1"/>
    <property type="molecule type" value="Genomic_DNA"/>
</dbReference>
<dbReference type="NCBIfam" id="NF004044">
    <property type="entry name" value="PRK05561.1"/>
    <property type="match status" value="1"/>
</dbReference>
<dbReference type="GO" id="GO:0006265">
    <property type="term" value="P:DNA topological change"/>
    <property type="evidence" value="ECO:0007669"/>
    <property type="project" value="UniProtKB-UniRule"/>
</dbReference>
<keyword evidence="11" id="KW-0175">Coiled coil</keyword>
<dbReference type="InterPro" id="IPR013760">
    <property type="entry name" value="Topo_IIA-like_dom_sf"/>
</dbReference>
<feature type="short sequence motif" description="GyrA-box" evidence="9">
    <location>
        <begin position="526"/>
        <end position="532"/>
    </location>
</feature>
<comment type="caution">
    <text evidence="13">The sequence shown here is derived from an EMBL/GenBank/DDBJ whole genome shotgun (WGS) entry which is preliminary data.</text>
</comment>
<dbReference type="PROSITE" id="PS52040">
    <property type="entry name" value="TOPO_IIA"/>
    <property type="match status" value="1"/>
</dbReference>
<comment type="miscellaneous">
    <text evidence="9">Few gyrases are as efficient as E.coli at forming negative supercoils. Not all organisms have 2 type II topoisomerases; in organisms with a single type II topoisomerase this enzyme also has to decatenate newly replicated chromosomes.</text>
</comment>
<dbReference type="InterPro" id="IPR013758">
    <property type="entry name" value="Topo_IIA_A/C_ab"/>
</dbReference>
<dbReference type="HAMAP" id="MF_01897">
    <property type="entry name" value="GyrA"/>
    <property type="match status" value="1"/>
</dbReference>
<keyword evidence="7 9" id="KW-0238">DNA-binding</keyword>
<evidence type="ECO:0000256" key="7">
    <source>
        <dbReference type="ARBA" id="ARBA00023125"/>
    </source>
</evidence>
<feature type="active site" description="O-(5'-phospho-DNA)-tyrosine intermediate" evidence="9 10">
    <location>
        <position position="123"/>
    </location>
</feature>
<dbReference type="FunFam" id="3.90.199.10:FF:000001">
    <property type="entry name" value="DNA gyrase subunit A"/>
    <property type="match status" value="1"/>
</dbReference>
<protein>
    <recommendedName>
        <fullName evidence="9">DNA gyrase subunit A</fullName>
        <ecNumber evidence="9">5.6.2.2</ecNumber>
    </recommendedName>
</protein>
<keyword evidence="8 9" id="KW-0413">Isomerase</keyword>
<keyword evidence="14" id="KW-1185">Reference proteome</keyword>
<feature type="domain" description="Topo IIA-type catalytic" evidence="12">
    <location>
        <begin position="35"/>
        <end position="499"/>
    </location>
</feature>